<reference evidence="2 3" key="1">
    <citation type="submission" date="2016-10" db="EMBL/GenBank/DDBJ databases">
        <authorList>
            <person name="de Groot N.N."/>
        </authorList>
    </citation>
    <scope>NUCLEOTIDE SEQUENCE [LARGE SCALE GENOMIC DNA]</scope>
    <source>
        <strain evidence="2 3">VTM2R47</strain>
    </source>
</reference>
<accession>A0A1H9VJ02</accession>
<evidence type="ECO:0000313" key="3">
    <source>
        <dbReference type="Proteomes" id="UP000182712"/>
    </source>
</evidence>
<dbReference type="InterPro" id="IPR006427">
    <property type="entry name" value="Portal_HK97"/>
</dbReference>
<dbReference type="RefSeq" id="WP_074581043.1">
    <property type="nucleotide sequence ID" value="NZ_FNFJ01000001.1"/>
</dbReference>
<feature type="compositionally biased region" description="Basic and acidic residues" evidence="1">
    <location>
        <begin position="379"/>
        <end position="390"/>
    </location>
</feature>
<proteinExistence type="predicted"/>
<dbReference type="Pfam" id="PF04860">
    <property type="entry name" value="Phage_portal"/>
    <property type="match status" value="1"/>
</dbReference>
<dbReference type="Proteomes" id="UP000182712">
    <property type="component" value="Unassembled WGS sequence"/>
</dbReference>
<dbReference type="InterPro" id="IPR006944">
    <property type="entry name" value="Phage/GTA_portal"/>
</dbReference>
<feature type="region of interest" description="Disordered" evidence="1">
    <location>
        <begin position="367"/>
        <end position="390"/>
    </location>
</feature>
<dbReference type="AlphaFoldDB" id="A0A1H9VJ02"/>
<dbReference type="NCBIfam" id="TIGR01537">
    <property type="entry name" value="portal_HK97"/>
    <property type="match status" value="1"/>
</dbReference>
<name>A0A1H9VJ02_9STRE</name>
<gene>
    <name evidence="2" type="ORF">SAMN04487840_12412</name>
</gene>
<sequence length="390" mass="43176">MPIFKFMNQATESPPATSQSGIFSTEDYDFLKANLTGNEWVSATSALRNSDLFAVINQLSSDLATVKLTAAKKQMQGIIDNPTNNANRYGFYQSIFAQLLLGGEAFAYRWRNENAKDVKWEYLRPSQVTFSSLDYENGLYYNISFDDPAIGTKTYVPQEDVLHFRLLSVDGGKTSVSPLMALTREMNIQRASSNLTINSLNNALNANGILKIKNGGLLDFKTKQARSRQAMKQMQGGPLVLDDLEEFTPLEIKSNIAQLLSQTDWTSKQFAKVYGIPDNYVGGQGDQQSSLEMTSSAYAKAVARYMRPFLSELKNKLSSDIDADFFPAVDPMGAIYIKRVTELIASGAVTQNQGLYMLQQAEVIPQNLPEPNQPEADDGILKGGEEDGQD</sequence>
<evidence type="ECO:0000313" key="2">
    <source>
        <dbReference type="EMBL" id="SES21549.1"/>
    </source>
</evidence>
<protein>
    <submittedName>
        <fullName evidence="2">Phage portal protein, HK97 family</fullName>
    </submittedName>
</protein>
<organism evidence="2 3">
    <name type="scientific">Streptococcus gallolyticus</name>
    <dbReference type="NCBI Taxonomy" id="315405"/>
    <lineage>
        <taxon>Bacteria</taxon>
        <taxon>Bacillati</taxon>
        <taxon>Bacillota</taxon>
        <taxon>Bacilli</taxon>
        <taxon>Lactobacillales</taxon>
        <taxon>Streptococcaceae</taxon>
        <taxon>Streptococcus</taxon>
    </lineage>
</organism>
<evidence type="ECO:0000256" key="1">
    <source>
        <dbReference type="SAM" id="MobiDB-lite"/>
    </source>
</evidence>
<dbReference type="EMBL" id="FOGM01000024">
    <property type="protein sequence ID" value="SES21549.1"/>
    <property type="molecule type" value="Genomic_DNA"/>
</dbReference>